<dbReference type="GO" id="GO:0006487">
    <property type="term" value="P:protein N-linked glycosylation"/>
    <property type="evidence" value="ECO:0000318"/>
    <property type="project" value="GO_Central"/>
</dbReference>
<dbReference type="RefSeq" id="XP_002173199.1">
    <property type="nucleotide sequence ID" value="XM_002173163.1"/>
</dbReference>
<dbReference type="PANTHER" id="PTHR31306:SF2">
    <property type="entry name" value="ALPHA-1,2-GALACTOSYLTRANSFERASE GMH3-RELATED"/>
    <property type="match status" value="1"/>
</dbReference>
<dbReference type="Proteomes" id="UP000001744">
    <property type="component" value="Unassembled WGS sequence"/>
</dbReference>
<dbReference type="InterPro" id="IPR008630">
    <property type="entry name" value="Glyco_trans_34"/>
</dbReference>
<name>B6JZD8_SCHJY</name>
<organism evidence="4 5">
    <name type="scientific">Schizosaccharomyces japonicus (strain yFS275 / FY16936)</name>
    <name type="common">Fission yeast</name>
    <dbReference type="NCBI Taxonomy" id="402676"/>
    <lineage>
        <taxon>Eukaryota</taxon>
        <taxon>Fungi</taxon>
        <taxon>Dikarya</taxon>
        <taxon>Ascomycota</taxon>
        <taxon>Taphrinomycotina</taxon>
        <taxon>Schizosaccharomycetes</taxon>
        <taxon>Schizosaccharomycetales</taxon>
        <taxon>Schizosaccharomycetaceae</taxon>
        <taxon>Schizosaccharomyces</taxon>
    </lineage>
</organism>
<dbReference type="EMBL" id="KE651168">
    <property type="protein sequence ID" value="EEB06906.1"/>
    <property type="molecule type" value="Genomic_DNA"/>
</dbReference>
<reference evidence="4 5" key="1">
    <citation type="journal article" date="2011" name="Science">
        <title>Comparative functional genomics of the fission yeasts.</title>
        <authorList>
            <person name="Rhind N."/>
            <person name="Chen Z."/>
            <person name="Yassour M."/>
            <person name="Thompson D.A."/>
            <person name="Haas B.J."/>
            <person name="Habib N."/>
            <person name="Wapinski I."/>
            <person name="Roy S."/>
            <person name="Lin M.F."/>
            <person name="Heiman D.I."/>
            <person name="Young S.K."/>
            <person name="Furuya K."/>
            <person name="Guo Y."/>
            <person name="Pidoux A."/>
            <person name="Chen H.M."/>
            <person name="Robbertse B."/>
            <person name="Goldberg J.M."/>
            <person name="Aoki K."/>
            <person name="Bayne E.H."/>
            <person name="Berlin A.M."/>
            <person name="Desjardins C.A."/>
            <person name="Dobbs E."/>
            <person name="Dukaj L."/>
            <person name="Fan L."/>
            <person name="FitzGerald M.G."/>
            <person name="French C."/>
            <person name="Gujja S."/>
            <person name="Hansen K."/>
            <person name="Keifenheim D."/>
            <person name="Levin J.Z."/>
            <person name="Mosher R.A."/>
            <person name="Mueller C.A."/>
            <person name="Pfiffner J."/>
            <person name="Priest M."/>
            <person name="Russ C."/>
            <person name="Smialowska A."/>
            <person name="Swoboda P."/>
            <person name="Sykes S.M."/>
            <person name="Vaughn M."/>
            <person name="Vengrova S."/>
            <person name="Yoder R."/>
            <person name="Zeng Q."/>
            <person name="Allshire R."/>
            <person name="Baulcombe D."/>
            <person name="Birren B.W."/>
            <person name="Brown W."/>
            <person name="Ekwall K."/>
            <person name="Kellis M."/>
            <person name="Leatherwood J."/>
            <person name="Levin H."/>
            <person name="Margalit H."/>
            <person name="Martienssen R."/>
            <person name="Nieduszynski C.A."/>
            <person name="Spatafora J.W."/>
            <person name="Friedman N."/>
            <person name="Dalgaard J.Z."/>
            <person name="Baumann P."/>
            <person name="Niki H."/>
            <person name="Regev A."/>
            <person name="Nusbaum C."/>
        </authorList>
    </citation>
    <scope>NUCLEOTIDE SEQUENCE [LARGE SCALE GENOMIC DNA]</scope>
    <source>
        <strain evidence="5">yFS275 / FY16936</strain>
    </source>
</reference>
<dbReference type="GO" id="GO:0000139">
    <property type="term" value="C:Golgi membrane"/>
    <property type="evidence" value="ECO:0000318"/>
    <property type="project" value="GO_Central"/>
</dbReference>
<dbReference type="VEuPathDB" id="FungiDB:SJAG_01972"/>
<keyword evidence="2" id="KW-0328">Glycosyltransferase</keyword>
<keyword evidence="5" id="KW-1185">Reference proteome</keyword>
<dbReference type="GO" id="GO:0016757">
    <property type="term" value="F:glycosyltransferase activity"/>
    <property type="evidence" value="ECO:0007669"/>
    <property type="project" value="UniProtKB-KW"/>
</dbReference>
<dbReference type="FunFam" id="3.90.550.10:FF:000149">
    <property type="entry name" value="Alpha-1,6-mannosyltransferase subunit"/>
    <property type="match status" value="1"/>
</dbReference>
<evidence type="ECO:0000313" key="4">
    <source>
        <dbReference type="EMBL" id="EEB06906.1"/>
    </source>
</evidence>
<accession>B6JZD8</accession>
<protein>
    <submittedName>
        <fullName evidence="4">Alpha-1,2-galactosyltransferase gmh3</fullName>
    </submittedName>
</protein>
<keyword evidence="3" id="KW-0808">Transferase</keyword>
<dbReference type="OMA" id="HTTIARH"/>
<gene>
    <name evidence="4" type="ORF">SJAG_01972</name>
</gene>
<dbReference type="Gene3D" id="3.90.550.10">
    <property type="entry name" value="Spore Coat Polysaccharide Biosynthesis Protein SpsA, Chain A"/>
    <property type="match status" value="1"/>
</dbReference>
<dbReference type="OrthoDB" id="205108at2759"/>
<comment type="similarity">
    <text evidence="1">Belongs to the glycosyltransferase 34 family.</text>
</comment>
<sequence length="351" mass="40110">MIPTRRIKLALFAVLLALCLFTLSVYFFNGNEWLRAYKASLSSNDDGRIVNGFYVEEDSSWGSTGTNEDTTVVSITHSEPGMTTYYQPVYRPDDTQEPKSHEIVILLASNGKTSDKKGGQNVFLECLKNRIMYAKAHNYAFEYVNVSTYDVPPVWAKMPAILATMDKYPNAKWVWCLDQDALLMNRGLSLQDNILNPKVLLKSLLTNTPFSNDIASLGTPDKYRMSDLDNIGLILSKDLEGLNAGSFFVRATPLMRMFLDMWTEPSFRTNEVVKNEQELLEYFAKHHPELTSHVGLVSPKKINSFDAAEEYIRYTEGDLVIHFAGCWVENRCEELWNRYYDMSPKDDEVHL</sequence>
<dbReference type="STRING" id="402676.B6JZD8"/>
<evidence type="ECO:0000256" key="2">
    <source>
        <dbReference type="ARBA" id="ARBA00022676"/>
    </source>
</evidence>
<dbReference type="AlphaFoldDB" id="B6JZD8"/>
<dbReference type="GeneID" id="7049962"/>
<dbReference type="eggNOG" id="KOG4748">
    <property type="taxonomic scope" value="Eukaryota"/>
</dbReference>
<dbReference type="HOGENOM" id="CLU_021434_2_0_1"/>
<dbReference type="Pfam" id="PF05637">
    <property type="entry name" value="Glyco_transf_34"/>
    <property type="match status" value="1"/>
</dbReference>
<evidence type="ECO:0000256" key="3">
    <source>
        <dbReference type="ARBA" id="ARBA00022679"/>
    </source>
</evidence>
<dbReference type="PANTHER" id="PTHR31306">
    <property type="entry name" value="ALPHA-1,6-MANNOSYLTRANSFERASE MNN11-RELATED"/>
    <property type="match status" value="1"/>
</dbReference>
<evidence type="ECO:0000256" key="1">
    <source>
        <dbReference type="ARBA" id="ARBA00005664"/>
    </source>
</evidence>
<proteinExistence type="inferred from homology"/>
<evidence type="ECO:0000313" key="5">
    <source>
        <dbReference type="Proteomes" id="UP000001744"/>
    </source>
</evidence>
<dbReference type="JaponicusDB" id="SJAG_01972"/>
<dbReference type="InterPro" id="IPR029044">
    <property type="entry name" value="Nucleotide-diphossugar_trans"/>
</dbReference>